<dbReference type="InterPro" id="IPR027417">
    <property type="entry name" value="P-loop_NTPase"/>
</dbReference>
<dbReference type="CDD" id="cd06223">
    <property type="entry name" value="PRTases_typeI"/>
    <property type="match status" value="1"/>
</dbReference>
<dbReference type="Gene3D" id="3.40.50.2020">
    <property type="match status" value="1"/>
</dbReference>
<dbReference type="Pfam" id="PF13207">
    <property type="entry name" value="AAA_17"/>
    <property type="match status" value="1"/>
</dbReference>
<evidence type="ECO:0000313" key="4">
    <source>
        <dbReference type="Proteomes" id="UP000223968"/>
    </source>
</evidence>
<sequence length="697" mass="77382">MEEPAADFQQARSTAIEPQHAPNSTGNSTKPEKPVVVGLYGVPGAGKTFLLNQLKDKLGEEHFAFYDGSQMISDVTCGSLEDFTKLTEQGKLYWRQVAIDKIQKECADSGRSGVVAGHFMFWDENEEVGRQVCTQNDLDTYTHIIYLDTSPDTIKKHRLNDAGRTRPPVSMSHLRNWQEAERTQLRHLCRLHGILFLSLSPSRALLGKVCQLLHDFRVHSEEYNMSYAKRRLDEFILASSGQVETMVVMDADKTLAPQDAGSLFWEILNRPGKLRDKDPLKTLFSSPLGYSYTAFRQATLLYEECTDVKEFDTVCDTVAAEVVLYSEFVSLLELIAEQGHVGAVIITCGLRQVWEKVLERYGLSKMVKVMGGGRKEDGFVITPAVKAGLVAQLGGKHGMYVWAFGDSPLDLPMLREADQAIVVVGNERTRSKSMDEALVNAIDYGGLQARQVVLPSCVTPRLDISRLPLAQFTGYGLSHSIFALRNRQPAIQVVHATDKSAAKLLMTPTRDAKLSGHDLRKAHGRVGWYLATEFLTELVGTEEYTIAHVQGRETTGHRLLGEERTLIVALMRGGEPMALGVSKAFPLAMFLHAACPEDIKAHHLEGKCTVMLVDSVINSGKTVLEFVRYVRKVHATLRIVVVAGVVQDQFFQKRPAQTLVHQKTQFSVVALRVSSNKYAGKGATDTGNRLYNTTQLS</sequence>
<dbReference type="InterPro" id="IPR029057">
    <property type="entry name" value="PRTase-like"/>
</dbReference>
<dbReference type="PANTHER" id="PTHR43344:SF20">
    <property type="entry name" value="URACIL PHOSPHORIBOSYLTRANSFERASE"/>
    <property type="match status" value="1"/>
</dbReference>
<reference evidence="3 4" key="1">
    <citation type="submission" date="2017-10" db="EMBL/GenBank/DDBJ databases">
        <title>Comparative genomics in systemic dimorphic fungi from Ajellomycetaceae.</title>
        <authorList>
            <person name="Munoz J.F."/>
            <person name="Mcewen J.G."/>
            <person name="Clay O.K."/>
            <person name="Cuomo C.A."/>
        </authorList>
    </citation>
    <scope>NUCLEOTIDE SEQUENCE [LARGE SCALE GENOMIC DNA]</scope>
    <source>
        <strain evidence="3 4">UAMH5409</strain>
    </source>
</reference>
<feature type="region of interest" description="Disordered" evidence="1">
    <location>
        <begin position="1"/>
        <end position="33"/>
    </location>
</feature>
<dbReference type="GO" id="GO:0005737">
    <property type="term" value="C:cytoplasm"/>
    <property type="evidence" value="ECO:0007669"/>
    <property type="project" value="TreeGrafter"/>
</dbReference>
<evidence type="ECO:0000313" key="3">
    <source>
        <dbReference type="EMBL" id="PGG99610.1"/>
    </source>
</evidence>
<dbReference type="OrthoDB" id="5416609at2759"/>
<dbReference type="Gene3D" id="3.40.50.1000">
    <property type="entry name" value="HAD superfamily/HAD-like"/>
    <property type="match status" value="1"/>
</dbReference>
<dbReference type="Pfam" id="PF12710">
    <property type="entry name" value="HAD"/>
    <property type="match status" value="1"/>
</dbReference>
<dbReference type="STRING" id="1447875.A0A2B7WT22"/>
<dbReference type="GO" id="GO:0006564">
    <property type="term" value="P:L-serine biosynthetic process"/>
    <property type="evidence" value="ECO:0007669"/>
    <property type="project" value="TreeGrafter"/>
</dbReference>
<dbReference type="GO" id="GO:0000287">
    <property type="term" value="F:magnesium ion binding"/>
    <property type="evidence" value="ECO:0007669"/>
    <property type="project" value="TreeGrafter"/>
</dbReference>
<dbReference type="SUPFAM" id="SSF53271">
    <property type="entry name" value="PRTase-like"/>
    <property type="match status" value="1"/>
</dbReference>
<dbReference type="InterPro" id="IPR000836">
    <property type="entry name" value="PRTase_dom"/>
</dbReference>
<feature type="domain" description="Phosphoribosyltransferase" evidence="2">
    <location>
        <begin position="497"/>
        <end position="693"/>
    </location>
</feature>
<dbReference type="EMBL" id="PDNB01000200">
    <property type="protein sequence ID" value="PGG99610.1"/>
    <property type="molecule type" value="Genomic_DNA"/>
</dbReference>
<dbReference type="SUPFAM" id="SSF56784">
    <property type="entry name" value="HAD-like"/>
    <property type="match status" value="1"/>
</dbReference>
<gene>
    <name evidence="3" type="ORF">AJ79_08470</name>
</gene>
<dbReference type="InterPro" id="IPR036412">
    <property type="entry name" value="HAD-like_sf"/>
</dbReference>
<dbReference type="AlphaFoldDB" id="A0A2B7WT22"/>
<evidence type="ECO:0000256" key="1">
    <source>
        <dbReference type="SAM" id="MobiDB-lite"/>
    </source>
</evidence>
<dbReference type="Proteomes" id="UP000223968">
    <property type="component" value="Unassembled WGS sequence"/>
</dbReference>
<dbReference type="Pfam" id="PF14681">
    <property type="entry name" value="UPRTase"/>
    <property type="match status" value="1"/>
</dbReference>
<dbReference type="InterPro" id="IPR050582">
    <property type="entry name" value="HAD-like_SerB"/>
</dbReference>
<dbReference type="PANTHER" id="PTHR43344">
    <property type="entry name" value="PHOSPHOSERINE PHOSPHATASE"/>
    <property type="match status" value="1"/>
</dbReference>
<proteinExistence type="predicted"/>
<comment type="caution">
    <text evidence="3">The sequence shown here is derived from an EMBL/GenBank/DDBJ whole genome shotgun (WGS) entry which is preliminary data.</text>
</comment>
<dbReference type="SUPFAM" id="SSF52540">
    <property type="entry name" value="P-loop containing nucleoside triphosphate hydrolases"/>
    <property type="match status" value="1"/>
</dbReference>
<dbReference type="GO" id="GO:0036424">
    <property type="term" value="F:L-phosphoserine phosphatase activity"/>
    <property type="evidence" value="ECO:0007669"/>
    <property type="project" value="TreeGrafter"/>
</dbReference>
<dbReference type="InterPro" id="IPR023214">
    <property type="entry name" value="HAD_sf"/>
</dbReference>
<keyword evidence="4" id="KW-1185">Reference proteome</keyword>
<name>A0A2B7WT22_9EURO</name>
<accession>A0A2B7WT22</accession>
<protein>
    <recommendedName>
        <fullName evidence="2">Phosphoribosyltransferase domain-containing protein</fullName>
    </recommendedName>
</protein>
<dbReference type="Gene3D" id="3.40.50.300">
    <property type="entry name" value="P-loop containing nucleotide triphosphate hydrolases"/>
    <property type="match status" value="1"/>
</dbReference>
<organism evidence="3 4">
    <name type="scientific">Helicocarpus griseus UAMH5409</name>
    <dbReference type="NCBI Taxonomy" id="1447875"/>
    <lineage>
        <taxon>Eukaryota</taxon>
        <taxon>Fungi</taxon>
        <taxon>Dikarya</taxon>
        <taxon>Ascomycota</taxon>
        <taxon>Pezizomycotina</taxon>
        <taxon>Eurotiomycetes</taxon>
        <taxon>Eurotiomycetidae</taxon>
        <taxon>Onygenales</taxon>
        <taxon>Ajellomycetaceae</taxon>
        <taxon>Helicocarpus</taxon>
    </lineage>
</organism>
<evidence type="ECO:0000259" key="2">
    <source>
        <dbReference type="Pfam" id="PF14681"/>
    </source>
</evidence>